<dbReference type="InterPro" id="IPR052484">
    <property type="entry name" value="CENP-W/WIP1"/>
</dbReference>
<evidence type="ECO:0000313" key="8">
    <source>
        <dbReference type="EMBL" id="CAH3114556.1"/>
    </source>
</evidence>
<protein>
    <recommendedName>
        <fullName evidence="10">Centromere protein W</fullName>
    </recommendedName>
</protein>
<dbReference type="PANTHER" id="PTHR34832:SF1">
    <property type="entry name" value="CENTROMERE PROTEIN W"/>
    <property type="match status" value="1"/>
</dbReference>
<reference evidence="8 9" key="1">
    <citation type="submission" date="2022-05" db="EMBL/GenBank/DDBJ databases">
        <authorList>
            <consortium name="Genoscope - CEA"/>
            <person name="William W."/>
        </authorList>
    </citation>
    <scope>NUCLEOTIDE SEQUENCE [LARGE SCALE GENOMIC DNA]</scope>
</reference>
<evidence type="ECO:0008006" key="10">
    <source>
        <dbReference type="Google" id="ProtNLM"/>
    </source>
</evidence>
<dbReference type="PANTHER" id="PTHR34832">
    <property type="entry name" value="CENTROMERE PROTEIN W"/>
    <property type="match status" value="1"/>
</dbReference>
<evidence type="ECO:0000256" key="1">
    <source>
        <dbReference type="ARBA" id="ARBA00004123"/>
    </source>
</evidence>
<accession>A0ABN8NLY8</accession>
<dbReference type="CDD" id="cd13732">
    <property type="entry name" value="HFD_CENP-W"/>
    <property type="match status" value="1"/>
</dbReference>
<dbReference type="Pfam" id="PF15510">
    <property type="entry name" value="CENP-W"/>
    <property type="match status" value="1"/>
</dbReference>
<name>A0ABN8NLY8_9CNID</name>
<evidence type="ECO:0000256" key="6">
    <source>
        <dbReference type="ARBA" id="ARBA00023328"/>
    </source>
</evidence>
<dbReference type="Gene3D" id="1.10.20.10">
    <property type="entry name" value="Histone, subunit A"/>
    <property type="match status" value="1"/>
</dbReference>
<proteinExistence type="inferred from homology"/>
<keyword evidence="3" id="KW-0158">Chromosome</keyword>
<keyword evidence="4" id="KW-0995">Kinetochore</keyword>
<dbReference type="EMBL" id="CALNXK010000027">
    <property type="protein sequence ID" value="CAH3114556.1"/>
    <property type="molecule type" value="Genomic_DNA"/>
</dbReference>
<comment type="subcellular location">
    <subcellularLocation>
        <location evidence="2">Chromosome</location>
        <location evidence="2">Centromere</location>
        <location evidence="2">Kinetochore</location>
    </subcellularLocation>
    <subcellularLocation>
        <location evidence="1">Nucleus</location>
    </subcellularLocation>
</comment>
<evidence type="ECO:0000313" key="9">
    <source>
        <dbReference type="Proteomes" id="UP001159405"/>
    </source>
</evidence>
<keyword evidence="9" id="KW-1185">Reference proteome</keyword>
<keyword evidence="6" id="KW-0137">Centromere</keyword>
<evidence type="ECO:0000256" key="4">
    <source>
        <dbReference type="ARBA" id="ARBA00022838"/>
    </source>
</evidence>
<dbReference type="InterPro" id="IPR028847">
    <property type="entry name" value="CENP-W"/>
</dbReference>
<dbReference type="SUPFAM" id="SSF47113">
    <property type="entry name" value="Histone-fold"/>
    <property type="match status" value="1"/>
</dbReference>
<dbReference type="Proteomes" id="UP001159405">
    <property type="component" value="Unassembled WGS sequence"/>
</dbReference>
<organism evidence="8 9">
    <name type="scientific">Porites lobata</name>
    <dbReference type="NCBI Taxonomy" id="104759"/>
    <lineage>
        <taxon>Eukaryota</taxon>
        <taxon>Metazoa</taxon>
        <taxon>Cnidaria</taxon>
        <taxon>Anthozoa</taxon>
        <taxon>Hexacorallia</taxon>
        <taxon>Scleractinia</taxon>
        <taxon>Fungiina</taxon>
        <taxon>Poritidae</taxon>
        <taxon>Porites</taxon>
    </lineage>
</organism>
<evidence type="ECO:0000256" key="3">
    <source>
        <dbReference type="ARBA" id="ARBA00022454"/>
    </source>
</evidence>
<comment type="caution">
    <text evidence="8">The sequence shown here is derived from an EMBL/GenBank/DDBJ whole genome shotgun (WGS) entry which is preliminary data.</text>
</comment>
<dbReference type="InterPro" id="IPR009072">
    <property type="entry name" value="Histone-fold"/>
</dbReference>
<gene>
    <name evidence="8" type="ORF">PLOB_00022968</name>
</gene>
<evidence type="ECO:0000256" key="5">
    <source>
        <dbReference type="ARBA" id="ARBA00023242"/>
    </source>
</evidence>
<sequence>MKRSFPRTKQKSIIKKYQRKARFSRNADILIFLDYMLFLKRLAAESNIKALESKEKTLHAHHIKSVVRVSQTMHLTFIFLI</sequence>
<keyword evidence="5" id="KW-0539">Nucleus</keyword>
<evidence type="ECO:0000256" key="2">
    <source>
        <dbReference type="ARBA" id="ARBA00004629"/>
    </source>
</evidence>
<comment type="similarity">
    <text evidence="7">Belongs to the CENP-W/WIP1 family.</text>
</comment>
<evidence type="ECO:0000256" key="7">
    <source>
        <dbReference type="ARBA" id="ARBA00038432"/>
    </source>
</evidence>